<dbReference type="Proteomes" id="UP000783588">
    <property type="component" value="Unassembled WGS sequence"/>
</dbReference>
<dbReference type="PANTHER" id="PTHR10587">
    <property type="entry name" value="GLYCOSYL TRANSFERASE-RELATED"/>
    <property type="match status" value="1"/>
</dbReference>
<evidence type="ECO:0000313" key="3">
    <source>
        <dbReference type="Proteomes" id="UP000783588"/>
    </source>
</evidence>
<evidence type="ECO:0000313" key="2">
    <source>
        <dbReference type="EMBL" id="MBU5491498.1"/>
    </source>
</evidence>
<dbReference type="InterPro" id="IPR002509">
    <property type="entry name" value="NODB_dom"/>
</dbReference>
<dbReference type="PROSITE" id="PS51677">
    <property type="entry name" value="NODB"/>
    <property type="match status" value="1"/>
</dbReference>
<gene>
    <name evidence="2" type="ORF">KQI75_12885</name>
</gene>
<dbReference type="PANTHER" id="PTHR10587:SF128">
    <property type="entry name" value="POLYSACCHARIDE DEACETYLASE PDAB-RELATED"/>
    <property type="match status" value="1"/>
</dbReference>
<organism evidence="2 3">
    <name type="scientific">Butyricicoccus intestinisimiae</name>
    <dbReference type="NCBI Taxonomy" id="2841509"/>
    <lineage>
        <taxon>Bacteria</taxon>
        <taxon>Bacillati</taxon>
        <taxon>Bacillota</taxon>
        <taxon>Clostridia</taxon>
        <taxon>Eubacteriales</taxon>
        <taxon>Butyricicoccaceae</taxon>
        <taxon>Butyricicoccus</taxon>
    </lineage>
</organism>
<comment type="caution">
    <text evidence="2">The sequence shown here is derived from an EMBL/GenBank/DDBJ whole genome shotgun (WGS) entry which is preliminary data.</text>
</comment>
<keyword evidence="3" id="KW-1185">Reference proteome</keyword>
<accession>A0ABS6EV01</accession>
<dbReference type="CDD" id="cd10917">
    <property type="entry name" value="CE4_NodB_like_6s_7s"/>
    <property type="match status" value="1"/>
</dbReference>
<dbReference type="InterPro" id="IPR050248">
    <property type="entry name" value="Polysacc_deacetylase_ArnD"/>
</dbReference>
<protein>
    <submittedName>
        <fullName evidence="2">Polysaccharide deacetylase family protein</fullName>
    </submittedName>
</protein>
<dbReference type="EMBL" id="JAHLQI010000010">
    <property type="protein sequence ID" value="MBU5491498.1"/>
    <property type="molecule type" value="Genomic_DNA"/>
</dbReference>
<name>A0ABS6EV01_9FIRM</name>
<proteinExistence type="predicted"/>
<sequence>MAAALLIGMAVCAAGCLVFRAGNWVSVSAAQKELPIYSVERKDKVCALTFDAAWGNEDTQQLIDILKTENIQATFFVVGAWVDKYPESVKALSDAGHEVMNHSATHPHMPDLSTEQMTEEVQSCNEKIKAITGVQPTLFRPPYGDYNNAVISTMRSIGMYSIQWDVDSLDWRNPAPSEITKRVVENAQNGSIILFHNAAVNTPAALPSVIAGLKAKGFSFLPVSKLIYTENYTMDHTGRQIPNTVG</sequence>
<dbReference type="Pfam" id="PF01522">
    <property type="entry name" value="Polysacc_deac_1"/>
    <property type="match status" value="1"/>
</dbReference>
<reference evidence="2 3" key="1">
    <citation type="submission" date="2021-06" db="EMBL/GenBank/DDBJ databases">
        <authorList>
            <person name="Sun Q."/>
            <person name="Li D."/>
        </authorList>
    </citation>
    <scope>NUCLEOTIDE SEQUENCE [LARGE SCALE GENOMIC DNA]</scope>
    <source>
        <strain evidence="2 3">MSJd-7</strain>
    </source>
</reference>
<evidence type="ECO:0000259" key="1">
    <source>
        <dbReference type="PROSITE" id="PS51677"/>
    </source>
</evidence>
<feature type="domain" description="NodB homology" evidence="1">
    <location>
        <begin position="44"/>
        <end position="221"/>
    </location>
</feature>